<keyword evidence="1" id="KW-0812">Transmembrane</keyword>
<name>A0A0F9W8D2_9ZZZZ</name>
<feature type="transmembrane region" description="Helical" evidence="1">
    <location>
        <begin position="115"/>
        <end position="136"/>
    </location>
</feature>
<dbReference type="AlphaFoldDB" id="A0A0F9W8D2"/>
<sequence>MVIEAASKYYNQLNNDLKAVKKYIHNNFGVFLTILYLLGSLSGVVYLYVLLNNFSIDVFNFIEISDFLLALISNPLLITLYTTLIVITAIYFNWRSGHTPDPSKTNILKRLYYGFCYPYYLLKPSYTAVLFLALIIPTYPTILAHFHSKDIVNEKTMSYHLSLNYPIAQSKVTQIQNVQIVASTIGNLFVYDNKQDKLLIISQENISALIPNLHQEKTIKPKSKAASSTQ</sequence>
<feature type="transmembrane region" description="Helical" evidence="1">
    <location>
        <begin position="28"/>
        <end position="49"/>
    </location>
</feature>
<organism evidence="2">
    <name type="scientific">marine sediment metagenome</name>
    <dbReference type="NCBI Taxonomy" id="412755"/>
    <lineage>
        <taxon>unclassified sequences</taxon>
        <taxon>metagenomes</taxon>
        <taxon>ecological metagenomes</taxon>
    </lineage>
</organism>
<keyword evidence="1" id="KW-1133">Transmembrane helix</keyword>
<keyword evidence="1" id="KW-0472">Membrane</keyword>
<reference evidence="2" key="1">
    <citation type="journal article" date="2015" name="Nature">
        <title>Complex archaea that bridge the gap between prokaryotes and eukaryotes.</title>
        <authorList>
            <person name="Spang A."/>
            <person name="Saw J.H."/>
            <person name="Jorgensen S.L."/>
            <person name="Zaremba-Niedzwiedzka K."/>
            <person name="Martijn J."/>
            <person name="Lind A.E."/>
            <person name="van Eijk R."/>
            <person name="Schleper C."/>
            <person name="Guy L."/>
            <person name="Ettema T.J."/>
        </authorList>
    </citation>
    <scope>NUCLEOTIDE SEQUENCE</scope>
</reference>
<protein>
    <submittedName>
        <fullName evidence="2">Uncharacterized protein</fullName>
    </submittedName>
</protein>
<comment type="caution">
    <text evidence="2">The sequence shown here is derived from an EMBL/GenBank/DDBJ whole genome shotgun (WGS) entry which is preliminary data.</text>
</comment>
<evidence type="ECO:0000256" key="1">
    <source>
        <dbReference type="SAM" id="Phobius"/>
    </source>
</evidence>
<gene>
    <name evidence="2" type="ORF">LCGC14_0314890</name>
</gene>
<proteinExistence type="predicted"/>
<dbReference type="EMBL" id="LAZR01000208">
    <property type="protein sequence ID" value="KKN81921.1"/>
    <property type="molecule type" value="Genomic_DNA"/>
</dbReference>
<evidence type="ECO:0000313" key="2">
    <source>
        <dbReference type="EMBL" id="KKN81921.1"/>
    </source>
</evidence>
<feature type="transmembrane region" description="Helical" evidence="1">
    <location>
        <begin position="69"/>
        <end position="94"/>
    </location>
</feature>
<accession>A0A0F9W8D2</accession>